<organism evidence="18 19">
    <name type="scientific">Candidatus Kaiserbacteria bacterium RIFCSPHIGHO2_02_FULL_54_22</name>
    <dbReference type="NCBI Taxonomy" id="1798495"/>
    <lineage>
        <taxon>Bacteria</taxon>
        <taxon>Candidatus Kaiseribacteriota</taxon>
    </lineage>
</organism>
<dbReference type="NCBIfam" id="TIGR01391">
    <property type="entry name" value="dnaG"/>
    <property type="match status" value="1"/>
</dbReference>
<evidence type="ECO:0000256" key="8">
    <source>
        <dbReference type="ARBA" id="ARBA00022833"/>
    </source>
</evidence>
<dbReference type="Proteomes" id="UP000178532">
    <property type="component" value="Unassembled WGS sequence"/>
</dbReference>
<dbReference type="CDD" id="cd03364">
    <property type="entry name" value="TOPRIM_DnaG_primases"/>
    <property type="match status" value="1"/>
</dbReference>
<dbReference type="SUPFAM" id="SSF56731">
    <property type="entry name" value="DNA primase core"/>
    <property type="match status" value="1"/>
</dbReference>
<dbReference type="EMBL" id="MFLI01000013">
    <property type="protein sequence ID" value="OGG62088.1"/>
    <property type="molecule type" value="Genomic_DNA"/>
</dbReference>
<comment type="caution">
    <text evidence="18">The sequence shown here is derived from an EMBL/GenBank/DDBJ whole genome shotgun (WGS) entry which is preliminary data.</text>
</comment>
<dbReference type="GO" id="GO:0005737">
    <property type="term" value="C:cytoplasm"/>
    <property type="evidence" value="ECO:0007669"/>
    <property type="project" value="TreeGrafter"/>
</dbReference>
<evidence type="ECO:0000256" key="13">
    <source>
        <dbReference type="PIRNR" id="PIRNR002811"/>
    </source>
</evidence>
<dbReference type="Gene3D" id="3.90.980.10">
    <property type="entry name" value="DNA primase, catalytic core, N-terminal domain"/>
    <property type="match status" value="1"/>
</dbReference>
<dbReference type="FunFam" id="3.90.580.10:FF:000001">
    <property type="entry name" value="DNA primase"/>
    <property type="match status" value="1"/>
</dbReference>
<dbReference type="Pfam" id="PF08275">
    <property type="entry name" value="DNAG_N"/>
    <property type="match status" value="1"/>
</dbReference>
<dbReference type="EC" id="2.7.7.101" evidence="12"/>
<dbReference type="AlphaFoldDB" id="A0A1F6DKY4"/>
<keyword evidence="10 12" id="KW-0238">DNA-binding</keyword>
<comment type="similarity">
    <text evidence="12 13">Belongs to the DnaG primase family.</text>
</comment>
<protein>
    <recommendedName>
        <fullName evidence="12 13">DNA primase</fullName>
        <ecNumber evidence="12">2.7.7.101</ecNumber>
    </recommendedName>
</protein>
<dbReference type="GO" id="GO:1990077">
    <property type="term" value="C:primosome complex"/>
    <property type="evidence" value="ECO:0007669"/>
    <property type="project" value="UniProtKB-KW"/>
</dbReference>
<dbReference type="PIRSF" id="PIRSF002811">
    <property type="entry name" value="DnaG"/>
    <property type="match status" value="1"/>
</dbReference>
<dbReference type="HAMAP" id="MF_00974">
    <property type="entry name" value="DNA_primase_DnaG"/>
    <property type="match status" value="1"/>
</dbReference>
<dbReference type="InterPro" id="IPR013264">
    <property type="entry name" value="DNAG_N"/>
</dbReference>
<dbReference type="InterPro" id="IPR036977">
    <property type="entry name" value="DNA_primase_Znf_CHC2"/>
</dbReference>
<dbReference type="Pfam" id="PF13155">
    <property type="entry name" value="Toprim_2"/>
    <property type="match status" value="1"/>
</dbReference>
<evidence type="ECO:0000313" key="18">
    <source>
        <dbReference type="EMBL" id="OGG62088.1"/>
    </source>
</evidence>
<evidence type="ECO:0000259" key="17">
    <source>
        <dbReference type="SMART" id="SM00493"/>
    </source>
</evidence>
<comment type="domain">
    <text evidence="12">Contains an N-terminal zinc-binding domain, a central core domain that contains the primase activity, and a C-terminal DnaB-binding domain.</text>
</comment>
<comment type="subunit">
    <text evidence="12">Monomer. Interacts with DnaB.</text>
</comment>
<feature type="domain" description="Toprim" evidence="17">
    <location>
        <begin position="253"/>
        <end position="324"/>
    </location>
</feature>
<dbReference type="Pfam" id="PF01807">
    <property type="entry name" value="Zn_ribbon_DnaG"/>
    <property type="match status" value="1"/>
</dbReference>
<comment type="function">
    <text evidence="12 13">RNA polymerase that catalyzes the synthesis of short RNA molecules used as primers for DNA polymerase during DNA replication.</text>
</comment>
<dbReference type="InterPro" id="IPR006171">
    <property type="entry name" value="TOPRIM_dom"/>
</dbReference>
<keyword evidence="5 12" id="KW-0235">DNA replication</keyword>
<dbReference type="GO" id="GO:0003677">
    <property type="term" value="F:DNA binding"/>
    <property type="evidence" value="ECO:0007669"/>
    <property type="project" value="UniProtKB-KW"/>
</dbReference>
<gene>
    <name evidence="12" type="primary">dnaG</name>
    <name evidence="18" type="ORF">A3C19_01335</name>
</gene>
<evidence type="ECO:0000256" key="2">
    <source>
        <dbReference type="ARBA" id="ARBA00022515"/>
    </source>
</evidence>
<dbReference type="InterPro" id="IPR002694">
    <property type="entry name" value="Znf_CHC2"/>
</dbReference>
<dbReference type="GO" id="GO:0006269">
    <property type="term" value="P:DNA replication, synthesis of primer"/>
    <property type="evidence" value="ECO:0007669"/>
    <property type="project" value="UniProtKB-UniRule"/>
</dbReference>
<reference evidence="18 19" key="1">
    <citation type="journal article" date="2016" name="Nat. Commun.">
        <title>Thousands of microbial genomes shed light on interconnected biogeochemical processes in an aquifer system.</title>
        <authorList>
            <person name="Anantharaman K."/>
            <person name="Brown C.T."/>
            <person name="Hug L.A."/>
            <person name="Sharon I."/>
            <person name="Castelle C.J."/>
            <person name="Probst A.J."/>
            <person name="Thomas B.C."/>
            <person name="Singh A."/>
            <person name="Wilkins M.J."/>
            <person name="Karaoz U."/>
            <person name="Brodie E.L."/>
            <person name="Williams K.H."/>
            <person name="Hubbard S.S."/>
            <person name="Banfield J.F."/>
        </authorList>
    </citation>
    <scope>NUCLEOTIDE SEQUENCE [LARGE SCALE GENOMIC DNA]</scope>
</reference>
<evidence type="ECO:0000256" key="10">
    <source>
        <dbReference type="ARBA" id="ARBA00023125"/>
    </source>
</evidence>
<dbReference type="SMART" id="SM00493">
    <property type="entry name" value="TOPRIM"/>
    <property type="match status" value="1"/>
</dbReference>
<evidence type="ECO:0000259" key="16">
    <source>
        <dbReference type="SMART" id="SM00400"/>
    </source>
</evidence>
<dbReference type="Gene3D" id="3.40.1360.10">
    <property type="match status" value="1"/>
</dbReference>
<accession>A0A1F6DKY4</accession>
<evidence type="ECO:0000256" key="4">
    <source>
        <dbReference type="ARBA" id="ARBA00022695"/>
    </source>
</evidence>
<keyword evidence="4 12" id="KW-0548">Nucleotidyltransferase</keyword>
<dbReference type="STRING" id="1798495.A3C19_01335"/>
<comment type="cofactor">
    <cofactor evidence="12 13 14">
        <name>Zn(2+)</name>
        <dbReference type="ChEBI" id="CHEBI:29105"/>
    </cofactor>
    <text evidence="12 13 14">Binds 1 zinc ion per monomer.</text>
</comment>
<evidence type="ECO:0000256" key="15">
    <source>
        <dbReference type="SAM" id="MobiDB-lite"/>
    </source>
</evidence>
<feature type="domain" description="Zinc finger CHC2-type" evidence="16">
    <location>
        <begin position="32"/>
        <end position="86"/>
    </location>
</feature>
<sequence>MAKDTVQQIKERLGIQDIIAPYVKLRRAGRSLVGLCPFHKEKTPSFHVSPERGSWHCFGCGLGGDGFSFIEKIEGVDFKGALKILAEKAGVTIEYSRGANKEEQSKKEKLRALMSRACEWYAGNLKGSPAEKYAKTRDLSDETIRNWRLGFAPDAWRALLEALTAEGFTVPEMLAAGLIKEADGKQGTYYDRFRNRLMFPIRDNAGRVVAFTGRALAANDVAKYLNSPETDLYHKSEILFGMDQARNAIRTRNFTMLVEGQIDAILAHQAGFENAVALSGTALSDKHLSFMRGFSDNLMLVLDLDSAGLKATARSMEPALAAGLTLKVARLPFGKDPADIISEDPKAFAEHIKNSKHIIDFFLVVLAEQEKDPLRLLRAMEQIILPMIAVVKSPMQQDHFIQATARSLGLSSEAVRESLGRVPKHSEAADGSTRERVSPPPSRSAVETRSQLLLAAIHAYRGTPLAKRVESEYSRITEVQQVSSEISSEPALFKAEQTFGEDPREDAADELLRAFEEAVIREAHQEGVNNLRRAETAGDAVAVVRAQEVCAKLSARLAALGA</sequence>
<dbReference type="InterPro" id="IPR030846">
    <property type="entry name" value="DnaG_bac"/>
</dbReference>
<dbReference type="InterPro" id="IPR050219">
    <property type="entry name" value="DnaG_primase"/>
</dbReference>
<keyword evidence="9" id="KW-0460">Magnesium</keyword>
<evidence type="ECO:0000256" key="9">
    <source>
        <dbReference type="ARBA" id="ARBA00022842"/>
    </source>
</evidence>
<dbReference type="InterPro" id="IPR006295">
    <property type="entry name" value="DNA_primase_DnaG"/>
</dbReference>
<keyword evidence="8 12" id="KW-0862">Zinc</keyword>
<evidence type="ECO:0000256" key="5">
    <source>
        <dbReference type="ARBA" id="ARBA00022705"/>
    </source>
</evidence>
<dbReference type="InterPro" id="IPR037068">
    <property type="entry name" value="DNA_primase_core_N_sf"/>
</dbReference>
<dbReference type="SMART" id="SM00400">
    <property type="entry name" value="ZnF_CHCC"/>
    <property type="match status" value="1"/>
</dbReference>
<evidence type="ECO:0000256" key="3">
    <source>
        <dbReference type="ARBA" id="ARBA00022679"/>
    </source>
</evidence>
<dbReference type="SUPFAM" id="SSF57783">
    <property type="entry name" value="Zinc beta-ribbon"/>
    <property type="match status" value="1"/>
</dbReference>
<name>A0A1F6DKY4_9BACT</name>
<dbReference type="GO" id="GO:0003899">
    <property type="term" value="F:DNA-directed RNA polymerase activity"/>
    <property type="evidence" value="ECO:0007669"/>
    <property type="project" value="UniProtKB-UniRule"/>
</dbReference>
<evidence type="ECO:0000256" key="14">
    <source>
        <dbReference type="PIRSR" id="PIRSR002811-1"/>
    </source>
</evidence>
<evidence type="ECO:0000256" key="11">
    <source>
        <dbReference type="ARBA" id="ARBA00023163"/>
    </source>
</evidence>
<dbReference type="PANTHER" id="PTHR30313:SF2">
    <property type="entry name" value="DNA PRIMASE"/>
    <property type="match status" value="1"/>
</dbReference>
<comment type="catalytic activity">
    <reaction evidence="12">
        <text>ssDNA + n NTP = ssDNA/pppN(pN)n-1 hybrid + (n-1) diphosphate.</text>
        <dbReference type="EC" id="2.7.7.101"/>
    </reaction>
</comment>
<feature type="zinc finger region" description="CHC2-type" evidence="12 14">
    <location>
        <begin position="36"/>
        <end position="60"/>
    </location>
</feature>
<evidence type="ECO:0000256" key="7">
    <source>
        <dbReference type="ARBA" id="ARBA00022771"/>
    </source>
</evidence>
<feature type="region of interest" description="Disordered" evidence="15">
    <location>
        <begin position="419"/>
        <end position="445"/>
    </location>
</feature>
<proteinExistence type="inferred from homology"/>
<feature type="compositionally biased region" description="Basic and acidic residues" evidence="15">
    <location>
        <begin position="419"/>
        <end position="437"/>
    </location>
</feature>
<keyword evidence="6 12" id="KW-0479">Metal-binding</keyword>
<keyword evidence="11 12" id="KW-0804">Transcription</keyword>
<evidence type="ECO:0000256" key="6">
    <source>
        <dbReference type="ARBA" id="ARBA00022723"/>
    </source>
</evidence>
<dbReference type="GO" id="GO:0000428">
    <property type="term" value="C:DNA-directed RNA polymerase complex"/>
    <property type="evidence" value="ECO:0007669"/>
    <property type="project" value="UniProtKB-KW"/>
</dbReference>
<dbReference type="PANTHER" id="PTHR30313">
    <property type="entry name" value="DNA PRIMASE"/>
    <property type="match status" value="1"/>
</dbReference>
<evidence type="ECO:0000256" key="1">
    <source>
        <dbReference type="ARBA" id="ARBA00022478"/>
    </source>
</evidence>
<dbReference type="InterPro" id="IPR034151">
    <property type="entry name" value="TOPRIM_DnaG_bac"/>
</dbReference>
<dbReference type="Gene3D" id="3.90.580.10">
    <property type="entry name" value="Zinc finger, CHC2-type domain"/>
    <property type="match status" value="1"/>
</dbReference>
<evidence type="ECO:0000256" key="12">
    <source>
        <dbReference type="HAMAP-Rule" id="MF_00974"/>
    </source>
</evidence>
<dbReference type="GO" id="GO:0008270">
    <property type="term" value="F:zinc ion binding"/>
    <property type="evidence" value="ECO:0007669"/>
    <property type="project" value="UniProtKB-UniRule"/>
</dbReference>
<keyword evidence="2 12" id="KW-0639">Primosome</keyword>
<evidence type="ECO:0000313" key="19">
    <source>
        <dbReference type="Proteomes" id="UP000178532"/>
    </source>
</evidence>
<keyword evidence="1 12" id="KW-0240">DNA-directed RNA polymerase</keyword>
<keyword evidence="7 12" id="KW-0863">Zinc-finger</keyword>
<keyword evidence="3 12" id="KW-0808">Transferase</keyword>